<feature type="transmembrane region" description="Helical" evidence="13">
    <location>
        <begin position="12"/>
        <end position="34"/>
    </location>
</feature>
<keyword evidence="4 12" id="KW-0138">CF(0)</keyword>
<dbReference type="EMBL" id="MT627181">
    <property type="protein sequence ID" value="QOJ44841.1"/>
    <property type="molecule type" value="Genomic_DNA"/>
</dbReference>
<keyword evidence="9 12" id="KW-0496">Mitochondrion</keyword>
<evidence type="ECO:0000256" key="3">
    <source>
        <dbReference type="ARBA" id="ARBA00022448"/>
    </source>
</evidence>
<dbReference type="AlphaFoldDB" id="A0A7M3USR6"/>
<dbReference type="GO" id="GO:0045259">
    <property type="term" value="C:proton-transporting ATP synthase complex"/>
    <property type="evidence" value="ECO:0007669"/>
    <property type="project" value="UniProtKB-KW"/>
</dbReference>
<evidence type="ECO:0000256" key="11">
    <source>
        <dbReference type="ARBA" id="ARBA00023310"/>
    </source>
</evidence>
<comment type="subcellular location">
    <subcellularLocation>
        <location evidence="1 12">Mitochondrion membrane</location>
        <topology evidence="1 12">Single-pass membrane protein</topology>
    </subcellularLocation>
</comment>
<organism evidence="14">
    <name type="scientific">Allobates undulatus</name>
    <dbReference type="NCBI Taxonomy" id="356202"/>
    <lineage>
        <taxon>Eukaryota</taxon>
        <taxon>Metazoa</taxon>
        <taxon>Chordata</taxon>
        <taxon>Craniata</taxon>
        <taxon>Vertebrata</taxon>
        <taxon>Euteleostomi</taxon>
        <taxon>Amphibia</taxon>
        <taxon>Batrachia</taxon>
        <taxon>Anura</taxon>
        <taxon>Neobatrachia</taxon>
        <taxon>Hyloidea</taxon>
        <taxon>Aromobatidae</taxon>
        <taxon>Allobatinae</taxon>
        <taxon>Allobates</taxon>
    </lineage>
</organism>
<dbReference type="PANTHER" id="PTHR39937:SF1">
    <property type="entry name" value="ATP SYNTHASE PROTEIN 8"/>
    <property type="match status" value="1"/>
</dbReference>
<dbReference type="InterPro" id="IPR001421">
    <property type="entry name" value="ATP8_metazoa"/>
</dbReference>
<evidence type="ECO:0000256" key="8">
    <source>
        <dbReference type="ARBA" id="ARBA00023065"/>
    </source>
</evidence>
<keyword evidence="11" id="KW-0066">ATP synthesis</keyword>
<evidence type="ECO:0000256" key="13">
    <source>
        <dbReference type="SAM" id="Phobius"/>
    </source>
</evidence>
<keyword evidence="5 12" id="KW-0812">Transmembrane</keyword>
<evidence type="ECO:0000256" key="7">
    <source>
        <dbReference type="ARBA" id="ARBA00022989"/>
    </source>
</evidence>
<dbReference type="GO" id="GO:0031966">
    <property type="term" value="C:mitochondrial membrane"/>
    <property type="evidence" value="ECO:0007669"/>
    <property type="project" value="UniProtKB-SubCell"/>
</dbReference>
<evidence type="ECO:0000256" key="12">
    <source>
        <dbReference type="RuleBase" id="RU003661"/>
    </source>
</evidence>
<dbReference type="GO" id="GO:0015078">
    <property type="term" value="F:proton transmembrane transporter activity"/>
    <property type="evidence" value="ECO:0007669"/>
    <property type="project" value="InterPro"/>
</dbReference>
<dbReference type="GO" id="GO:0015986">
    <property type="term" value="P:proton motive force-driven ATP synthesis"/>
    <property type="evidence" value="ECO:0007669"/>
    <property type="project" value="InterPro"/>
</dbReference>
<dbReference type="PANTHER" id="PTHR39937">
    <property type="entry name" value="ATP SYNTHASE PROTEIN 8"/>
    <property type="match status" value="1"/>
</dbReference>
<evidence type="ECO:0000256" key="9">
    <source>
        <dbReference type="ARBA" id="ARBA00023128"/>
    </source>
</evidence>
<evidence type="ECO:0000256" key="6">
    <source>
        <dbReference type="ARBA" id="ARBA00022781"/>
    </source>
</evidence>
<reference evidence="14" key="1">
    <citation type="journal article" date="2020" name="J. Biogeogr.">
        <title>Historical biogeography identifies a possible role of Miocene wetlands in the diversification of the Amazonian rocket frogs (Aromobatidae: Allobates).</title>
        <authorList>
            <person name="Rejaud A."/>
            <person name="Rodrigues M.T."/>
            <person name="Crawford A.J."/>
            <person name="Castroviejo-Fisher S."/>
            <person name="Jaramillo A.F."/>
            <person name="Chaparro J.C."/>
            <person name="Glaw F."/>
            <person name="Gagliardi-Urrutia G."/>
            <person name="Moravec J."/>
            <person name="De la Riva I.J."/>
            <person name="Perez P."/>
            <person name="Lima A.P."/>
            <person name="Werneck F.P."/>
            <person name="Hrbek T."/>
            <person name="Ron S.R."/>
            <person name="Ernst R."/>
            <person name="Kok P.J.R."/>
            <person name="Driskell A."/>
            <person name="Chave J."/>
            <person name="Fouquet A."/>
        </authorList>
    </citation>
    <scope>NUCLEOTIDE SEQUENCE</scope>
</reference>
<dbReference type="InterPro" id="IPR050635">
    <property type="entry name" value="ATPase_protein_8"/>
</dbReference>
<comment type="similarity">
    <text evidence="2 12">Belongs to the ATPase protein 8 family.</text>
</comment>
<evidence type="ECO:0000256" key="2">
    <source>
        <dbReference type="ARBA" id="ARBA00008892"/>
    </source>
</evidence>
<protein>
    <recommendedName>
        <fullName evidence="12">ATP synthase complex subunit 8</fullName>
    </recommendedName>
</protein>
<proteinExistence type="inferred from homology"/>
<evidence type="ECO:0000313" key="14">
    <source>
        <dbReference type="EMBL" id="QOJ44841.1"/>
    </source>
</evidence>
<accession>A0A7M3USR6</accession>
<keyword evidence="7 13" id="KW-1133">Transmembrane helix</keyword>
<sequence length="54" mass="6495">MPQLDPSPWFFILFSSWLIFIIFSTMKISMFTLLNDPSNFSFKSSNLSWTWPWL</sequence>
<evidence type="ECO:0000256" key="1">
    <source>
        <dbReference type="ARBA" id="ARBA00004304"/>
    </source>
</evidence>
<keyword evidence="6 12" id="KW-0375">Hydrogen ion transport</keyword>
<evidence type="ECO:0000256" key="4">
    <source>
        <dbReference type="ARBA" id="ARBA00022547"/>
    </source>
</evidence>
<evidence type="ECO:0000256" key="5">
    <source>
        <dbReference type="ARBA" id="ARBA00022692"/>
    </source>
</evidence>
<geneLocation type="mitochondrion" evidence="14"/>
<dbReference type="Pfam" id="PF00895">
    <property type="entry name" value="ATP-synt_8"/>
    <property type="match status" value="1"/>
</dbReference>
<name>A0A7M3USR6_9NEOB</name>
<gene>
    <name evidence="14" type="primary">ATP8</name>
</gene>
<keyword evidence="8 12" id="KW-0406">Ion transport</keyword>
<keyword evidence="10 13" id="KW-0472">Membrane</keyword>
<keyword evidence="3 12" id="KW-0813">Transport</keyword>
<evidence type="ECO:0000256" key="10">
    <source>
        <dbReference type="ARBA" id="ARBA00023136"/>
    </source>
</evidence>